<dbReference type="InterPro" id="IPR050671">
    <property type="entry name" value="CD300_family_receptors"/>
</dbReference>
<evidence type="ECO:0000313" key="6">
    <source>
        <dbReference type="EMBL" id="CAB1450333.1"/>
    </source>
</evidence>
<evidence type="ECO:0000313" key="7">
    <source>
        <dbReference type="Proteomes" id="UP001153269"/>
    </source>
</evidence>
<feature type="chain" id="PRO_5040453786" description="Immunoglobulin subtype domain-containing protein" evidence="5">
    <location>
        <begin position="20"/>
        <end position="292"/>
    </location>
</feature>
<keyword evidence="4" id="KW-1133">Transmembrane helix</keyword>
<dbReference type="GO" id="GO:0005886">
    <property type="term" value="C:plasma membrane"/>
    <property type="evidence" value="ECO:0007669"/>
    <property type="project" value="TreeGrafter"/>
</dbReference>
<dbReference type="InterPro" id="IPR013783">
    <property type="entry name" value="Ig-like_fold"/>
</dbReference>
<dbReference type="Proteomes" id="UP001153269">
    <property type="component" value="Unassembled WGS sequence"/>
</dbReference>
<proteinExistence type="predicted"/>
<name>A0A9N7VG62_PLEPL</name>
<dbReference type="PANTHER" id="PTHR11860:SF111">
    <property type="entry name" value="IMMUNOGLOBULIN SUBTYPE DOMAIN-CONTAINING PROTEIN"/>
    <property type="match status" value="1"/>
</dbReference>
<reference evidence="6" key="1">
    <citation type="submission" date="2020-03" db="EMBL/GenBank/DDBJ databases">
        <authorList>
            <person name="Weist P."/>
        </authorList>
    </citation>
    <scope>NUCLEOTIDE SEQUENCE</scope>
</reference>
<keyword evidence="3 4" id="KW-0472">Membrane</keyword>
<keyword evidence="5" id="KW-0732">Signal</keyword>
<accession>A0A9N7VG62</accession>
<dbReference type="InterPro" id="IPR036179">
    <property type="entry name" value="Ig-like_dom_sf"/>
</dbReference>
<dbReference type="EMBL" id="CADEAL010004049">
    <property type="protein sequence ID" value="CAB1450333.1"/>
    <property type="molecule type" value="Genomic_DNA"/>
</dbReference>
<dbReference type="SUPFAM" id="SSF48726">
    <property type="entry name" value="Immunoglobulin"/>
    <property type="match status" value="1"/>
</dbReference>
<gene>
    <name evidence="6" type="ORF">PLEPLA_LOCUS38022</name>
</gene>
<evidence type="ECO:0000256" key="3">
    <source>
        <dbReference type="ARBA" id="ARBA00023136"/>
    </source>
</evidence>
<feature type="signal peptide" evidence="5">
    <location>
        <begin position="1"/>
        <end position="19"/>
    </location>
</feature>
<dbReference type="Gene3D" id="2.60.40.10">
    <property type="entry name" value="Immunoglobulins"/>
    <property type="match status" value="1"/>
</dbReference>
<evidence type="ECO:0000256" key="2">
    <source>
        <dbReference type="ARBA" id="ARBA00022692"/>
    </source>
</evidence>
<dbReference type="GO" id="GO:0004888">
    <property type="term" value="F:transmembrane signaling receptor activity"/>
    <property type="evidence" value="ECO:0007669"/>
    <property type="project" value="TreeGrafter"/>
</dbReference>
<evidence type="ECO:0000256" key="5">
    <source>
        <dbReference type="SAM" id="SignalP"/>
    </source>
</evidence>
<keyword evidence="2 4" id="KW-0812">Transmembrane</keyword>
<evidence type="ECO:0000256" key="4">
    <source>
        <dbReference type="SAM" id="Phobius"/>
    </source>
</evidence>
<sequence>MTLHLSILLILTGLTGVHNVETSVSKVSVKAGGSITIPCLYDPIYRNNVNVKIKNGADDRSYFQLSVTSGLPGLYVDHQEISGFIGESITISCNYSTAGEIKWCKLGRSCVTGQSGAIDGTNVTIDSGGLNVFHVSMSGLSTGSIGWYLCVKGDLQMPVHVNVTEKPTTTTLATTGLSTGGQKQHSPSIDLKSLIITLSLLIVIVLVTSFIWIMLRKHKQNKPESSAITTCEEEVLYSTVGFKSSDQRLCAETDVDALYSSVVTTKHKRVKRAKAQDTDVSYSTLALTGLNT</sequence>
<feature type="transmembrane region" description="Helical" evidence="4">
    <location>
        <begin position="194"/>
        <end position="215"/>
    </location>
</feature>
<dbReference type="PANTHER" id="PTHR11860">
    <property type="entry name" value="POLYMERIC-IMMUNOGLOBULIN RECEPTOR"/>
    <property type="match status" value="1"/>
</dbReference>
<evidence type="ECO:0008006" key="8">
    <source>
        <dbReference type="Google" id="ProtNLM"/>
    </source>
</evidence>
<dbReference type="AlphaFoldDB" id="A0A9N7VG62"/>
<comment type="caution">
    <text evidence="6">The sequence shown here is derived from an EMBL/GenBank/DDBJ whole genome shotgun (WGS) entry which is preliminary data.</text>
</comment>
<keyword evidence="7" id="KW-1185">Reference proteome</keyword>
<evidence type="ECO:0000256" key="1">
    <source>
        <dbReference type="ARBA" id="ARBA00004370"/>
    </source>
</evidence>
<comment type="subcellular location">
    <subcellularLocation>
        <location evidence="1">Membrane</location>
    </subcellularLocation>
</comment>
<organism evidence="6 7">
    <name type="scientific">Pleuronectes platessa</name>
    <name type="common">European plaice</name>
    <dbReference type="NCBI Taxonomy" id="8262"/>
    <lineage>
        <taxon>Eukaryota</taxon>
        <taxon>Metazoa</taxon>
        <taxon>Chordata</taxon>
        <taxon>Craniata</taxon>
        <taxon>Vertebrata</taxon>
        <taxon>Euteleostomi</taxon>
        <taxon>Actinopterygii</taxon>
        <taxon>Neopterygii</taxon>
        <taxon>Teleostei</taxon>
        <taxon>Neoteleostei</taxon>
        <taxon>Acanthomorphata</taxon>
        <taxon>Carangaria</taxon>
        <taxon>Pleuronectiformes</taxon>
        <taxon>Pleuronectoidei</taxon>
        <taxon>Pleuronectidae</taxon>
        <taxon>Pleuronectes</taxon>
    </lineage>
</organism>
<protein>
    <recommendedName>
        <fullName evidence="8">Immunoglobulin subtype domain-containing protein</fullName>
    </recommendedName>
</protein>